<reference evidence="2" key="1">
    <citation type="journal article" date="2022" name="IScience">
        <title>Evolution of zygomycete secretomes and the origins of terrestrial fungal ecologies.</title>
        <authorList>
            <person name="Chang Y."/>
            <person name="Wang Y."/>
            <person name="Mondo S."/>
            <person name="Ahrendt S."/>
            <person name="Andreopoulos W."/>
            <person name="Barry K."/>
            <person name="Beard J."/>
            <person name="Benny G.L."/>
            <person name="Blankenship S."/>
            <person name="Bonito G."/>
            <person name="Cuomo C."/>
            <person name="Desiro A."/>
            <person name="Gervers K.A."/>
            <person name="Hundley H."/>
            <person name="Kuo A."/>
            <person name="LaButti K."/>
            <person name="Lang B.F."/>
            <person name="Lipzen A."/>
            <person name="O'Donnell K."/>
            <person name="Pangilinan J."/>
            <person name="Reynolds N."/>
            <person name="Sandor L."/>
            <person name="Smith M.E."/>
            <person name="Tsang A."/>
            <person name="Grigoriev I.V."/>
            <person name="Stajich J.E."/>
            <person name="Spatafora J.W."/>
        </authorList>
    </citation>
    <scope>NUCLEOTIDE SEQUENCE</scope>
    <source>
        <strain evidence="2">RSA 2281</strain>
    </source>
</reference>
<evidence type="ECO:0000313" key="2">
    <source>
        <dbReference type="EMBL" id="KAI9270552.1"/>
    </source>
</evidence>
<keyword evidence="3" id="KW-1185">Reference proteome</keyword>
<feature type="transmembrane region" description="Helical" evidence="1">
    <location>
        <begin position="98"/>
        <end position="121"/>
    </location>
</feature>
<comment type="caution">
    <text evidence="2">The sequence shown here is derived from an EMBL/GenBank/DDBJ whole genome shotgun (WGS) entry which is preliminary data.</text>
</comment>
<proteinExistence type="predicted"/>
<keyword evidence="1" id="KW-0472">Membrane</keyword>
<reference evidence="2" key="2">
    <citation type="submission" date="2023-02" db="EMBL/GenBank/DDBJ databases">
        <authorList>
            <consortium name="DOE Joint Genome Institute"/>
            <person name="Mondo S.J."/>
            <person name="Chang Y."/>
            <person name="Wang Y."/>
            <person name="Ahrendt S."/>
            <person name="Andreopoulos W."/>
            <person name="Barry K."/>
            <person name="Beard J."/>
            <person name="Benny G.L."/>
            <person name="Blankenship S."/>
            <person name="Bonito G."/>
            <person name="Cuomo C."/>
            <person name="Desiro A."/>
            <person name="Gervers K.A."/>
            <person name="Hundley H."/>
            <person name="Kuo A."/>
            <person name="LaButti K."/>
            <person name="Lang B.F."/>
            <person name="Lipzen A."/>
            <person name="O'Donnell K."/>
            <person name="Pangilinan J."/>
            <person name="Reynolds N."/>
            <person name="Sandor L."/>
            <person name="Smith M.W."/>
            <person name="Tsang A."/>
            <person name="Grigoriev I.V."/>
            <person name="Stajich J.E."/>
            <person name="Spatafora J.W."/>
        </authorList>
    </citation>
    <scope>NUCLEOTIDE SEQUENCE</scope>
    <source>
        <strain evidence="2">RSA 2281</strain>
    </source>
</reference>
<evidence type="ECO:0000313" key="3">
    <source>
        <dbReference type="Proteomes" id="UP001209540"/>
    </source>
</evidence>
<protein>
    <submittedName>
        <fullName evidence="2">Uncharacterized protein</fullName>
    </submittedName>
</protein>
<evidence type="ECO:0000256" key="1">
    <source>
        <dbReference type="SAM" id="Phobius"/>
    </source>
</evidence>
<dbReference type="EMBL" id="JAIXMP010000007">
    <property type="protein sequence ID" value="KAI9270552.1"/>
    <property type="molecule type" value="Genomic_DNA"/>
</dbReference>
<gene>
    <name evidence="2" type="ORF">BDA99DRAFT_502101</name>
</gene>
<feature type="transmembrane region" description="Helical" evidence="1">
    <location>
        <begin position="42"/>
        <end position="61"/>
    </location>
</feature>
<keyword evidence="1" id="KW-1133">Transmembrane helix</keyword>
<feature type="transmembrane region" description="Helical" evidence="1">
    <location>
        <begin position="73"/>
        <end position="92"/>
    </location>
</feature>
<accession>A0AAD5KGN7</accession>
<organism evidence="2 3">
    <name type="scientific">Phascolomyces articulosus</name>
    <dbReference type="NCBI Taxonomy" id="60185"/>
    <lineage>
        <taxon>Eukaryota</taxon>
        <taxon>Fungi</taxon>
        <taxon>Fungi incertae sedis</taxon>
        <taxon>Mucoromycota</taxon>
        <taxon>Mucoromycotina</taxon>
        <taxon>Mucoromycetes</taxon>
        <taxon>Mucorales</taxon>
        <taxon>Lichtheimiaceae</taxon>
        <taxon>Phascolomyces</taxon>
    </lineage>
</organism>
<keyword evidence="1" id="KW-0812">Transmembrane</keyword>
<sequence length="143" mass="15967">MSRLGQIFALHAFIHGGLGLALIFAPQLFYEYIPLADGTATLLARAYGVGLLGPSVGSLMLSTLPDMLPCKRASCIGLMVYHTMIAFLAFQARKEKVLPYIAGTLIMIFHLVMFFGFYLWYKISENQVKAFTKKQRAEQKAKK</sequence>
<name>A0AAD5KGN7_9FUNG</name>
<dbReference type="AlphaFoldDB" id="A0AAD5KGN7"/>
<dbReference type="Proteomes" id="UP001209540">
    <property type="component" value="Unassembled WGS sequence"/>
</dbReference>
<feature type="transmembrane region" description="Helical" evidence="1">
    <location>
        <begin position="7"/>
        <end position="30"/>
    </location>
</feature>